<proteinExistence type="predicted"/>
<dbReference type="InterPro" id="IPR048661">
    <property type="entry name" value="CPL1-like"/>
</dbReference>
<protein>
    <recommendedName>
        <fullName evidence="2">Protein CPL1-like domain-containing protein</fullName>
    </recommendedName>
</protein>
<feature type="signal peptide" evidence="1">
    <location>
        <begin position="1"/>
        <end position="27"/>
    </location>
</feature>
<keyword evidence="4" id="KW-1185">Reference proteome</keyword>
<organism evidence="3 4">
    <name type="scientific">Rhodotorula taiwanensis</name>
    <dbReference type="NCBI Taxonomy" id="741276"/>
    <lineage>
        <taxon>Eukaryota</taxon>
        <taxon>Fungi</taxon>
        <taxon>Dikarya</taxon>
        <taxon>Basidiomycota</taxon>
        <taxon>Pucciniomycotina</taxon>
        <taxon>Microbotryomycetes</taxon>
        <taxon>Sporidiobolales</taxon>
        <taxon>Sporidiobolaceae</taxon>
        <taxon>Rhodotorula</taxon>
    </lineage>
</organism>
<gene>
    <name evidence="3" type="ORF">BMF94_0821</name>
</gene>
<dbReference type="OrthoDB" id="439917at2759"/>
<reference evidence="3 4" key="1">
    <citation type="journal article" date="2018" name="Front. Microbiol.">
        <title>Prospects for Fungal Bioremediation of Acidic Radioactive Waste Sites: Characterization and Genome Sequence of Rhodotorula taiwanensis MD1149.</title>
        <authorList>
            <person name="Tkavc R."/>
            <person name="Matrosova V.Y."/>
            <person name="Grichenko O.E."/>
            <person name="Gostincar C."/>
            <person name="Volpe R.P."/>
            <person name="Klimenkova P."/>
            <person name="Gaidamakova E.K."/>
            <person name="Zhou C.E."/>
            <person name="Stewart B.J."/>
            <person name="Lyman M.G."/>
            <person name="Malfatti S.A."/>
            <person name="Rubinfeld B."/>
            <person name="Courtot M."/>
            <person name="Singh J."/>
            <person name="Dalgard C.L."/>
            <person name="Hamilton T."/>
            <person name="Frey K.G."/>
            <person name="Gunde-Cimerman N."/>
            <person name="Dugan L."/>
            <person name="Daly M.J."/>
        </authorList>
    </citation>
    <scope>NUCLEOTIDE SEQUENCE [LARGE SCALE GENOMIC DNA]</scope>
    <source>
        <strain evidence="3 4">MD1149</strain>
    </source>
</reference>
<feature type="domain" description="Protein CPL1-like" evidence="2">
    <location>
        <begin position="133"/>
        <end position="169"/>
    </location>
</feature>
<keyword evidence="1" id="KW-0732">Signal</keyword>
<dbReference type="STRING" id="741276.A0A2S5BH40"/>
<dbReference type="AlphaFoldDB" id="A0A2S5BH40"/>
<feature type="chain" id="PRO_5015541692" description="Protein CPL1-like domain-containing protein" evidence="1">
    <location>
        <begin position="28"/>
        <end position="320"/>
    </location>
</feature>
<accession>A0A2S5BH40</accession>
<dbReference type="EMBL" id="PJQD01000008">
    <property type="protein sequence ID" value="POY76098.1"/>
    <property type="molecule type" value="Genomic_DNA"/>
</dbReference>
<evidence type="ECO:0000259" key="2">
    <source>
        <dbReference type="Pfam" id="PF21671"/>
    </source>
</evidence>
<evidence type="ECO:0000256" key="1">
    <source>
        <dbReference type="SAM" id="SignalP"/>
    </source>
</evidence>
<dbReference type="PANTHER" id="PTHR35192:SF2">
    <property type="entry name" value="APPLE DOMAIN-CONTAINING PROTEIN"/>
    <property type="match status" value="1"/>
</dbReference>
<comment type="caution">
    <text evidence="3">The sequence shown here is derived from an EMBL/GenBank/DDBJ whole genome shotgun (WGS) entry which is preliminary data.</text>
</comment>
<dbReference type="PANTHER" id="PTHR35192">
    <property type="entry name" value="PROTEIN, PUTATIVE-RELATED"/>
    <property type="match status" value="1"/>
</dbReference>
<dbReference type="Pfam" id="PF21671">
    <property type="entry name" value="CPL1-like"/>
    <property type="match status" value="2"/>
</dbReference>
<dbReference type="Proteomes" id="UP000237144">
    <property type="component" value="Unassembled WGS sequence"/>
</dbReference>
<name>A0A2S5BH40_9BASI</name>
<feature type="domain" description="Protein CPL1-like" evidence="2">
    <location>
        <begin position="237"/>
        <end position="295"/>
    </location>
</feature>
<sequence length="320" mass="34271">MTASGTATSRLHLLVLVLFCAISSAFAGEVDPLDHAVVPASYSDDEPRSKRCLFGVCLGRQSPASRPSRMRRSDLIPNGRSAELEYVDPLLNAMSGRRRGKKAAAWYARTLSSRQTPHDEGESQASDSCAFSYECVAVDNAMRVACVRGECKVLACGEGFDLDKAGTACREARPAALTVQSNAQRYGMHGKRGASSGRLCPDLQHKACPVAGNKMLRSPGKHREEEEDLELLVSGGYECIDTSTSLTSCGGCATTGAGRDCTAIRHAEGVSCRNATCIVYSCRRGWRPSTTGSHCLRGAEEREIPPAFKQGHASRPGRPA</sequence>
<evidence type="ECO:0000313" key="3">
    <source>
        <dbReference type="EMBL" id="POY76098.1"/>
    </source>
</evidence>
<evidence type="ECO:0000313" key="4">
    <source>
        <dbReference type="Proteomes" id="UP000237144"/>
    </source>
</evidence>
<dbReference type="InterPro" id="IPR038955">
    <property type="entry name" value="PriA/CPL1_fungi"/>
</dbReference>